<proteinExistence type="predicted"/>
<keyword evidence="3" id="KW-1185">Reference proteome</keyword>
<dbReference type="Proteomes" id="UP000593567">
    <property type="component" value="Unassembled WGS sequence"/>
</dbReference>
<organism evidence="2 3">
    <name type="scientific">Bugula neritina</name>
    <name type="common">Brown bryozoan</name>
    <name type="synonym">Sertularia neritina</name>
    <dbReference type="NCBI Taxonomy" id="10212"/>
    <lineage>
        <taxon>Eukaryota</taxon>
        <taxon>Metazoa</taxon>
        <taxon>Spiralia</taxon>
        <taxon>Lophotrochozoa</taxon>
        <taxon>Bryozoa</taxon>
        <taxon>Gymnolaemata</taxon>
        <taxon>Cheilostomatida</taxon>
        <taxon>Flustrina</taxon>
        <taxon>Buguloidea</taxon>
        <taxon>Bugulidae</taxon>
        <taxon>Bugula</taxon>
    </lineage>
</organism>
<protein>
    <submittedName>
        <fullName evidence="2">Uncharacterized protein</fullName>
    </submittedName>
</protein>
<dbReference type="EMBL" id="VXIV02002850">
    <property type="protein sequence ID" value="KAF6022441.1"/>
    <property type="molecule type" value="Genomic_DNA"/>
</dbReference>
<comment type="caution">
    <text evidence="2">The sequence shown here is derived from an EMBL/GenBank/DDBJ whole genome shotgun (WGS) entry which is preliminary data.</text>
</comment>
<evidence type="ECO:0000313" key="2">
    <source>
        <dbReference type="EMBL" id="KAF6022441.1"/>
    </source>
</evidence>
<evidence type="ECO:0000313" key="3">
    <source>
        <dbReference type="Proteomes" id="UP000593567"/>
    </source>
</evidence>
<accession>A0A7J7JA13</accession>
<sequence>MLSDCQQQNTKFNLNYYQRHAHDDDKYGQHRRPPPTHDKLSNYKLSQNTFIADLVGSQLTIKETNGNQVYRDPLELQDLPGYKQPHHSKNARSSTVPESSTKTYGPSTQAPSVFEEVVNVEHRQSGEKNIIKLSAPDGDLNFEGEEQPPINFKLLGATQENLEIMENISKGRFSKEDVNFHLMKTDGPASKHVLKRSIQSSHQSIDIDTALKKIVVNGASRKKRQTEYDAVDATIEIKILNAYSVYQFHYEETQDQVSALESIYLYFAHVFNLNETAIDIFTRNKYADGTVEGINVIEELPELVKSSEDHFDHLMAFT</sequence>
<gene>
    <name evidence="2" type="ORF">EB796_019246</name>
</gene>
<dbReference type="AlphaFoldDB" id="A0A7J7JA13"/>
<evidence type="ECO:0000256" key="1">
    <source>
        <dbReference type="SAM" id="MobiDB-lite"/>
    </source>
</evidence>
<feature type="region of interest" description="Disordered" evidence="1">
    <location>
        <begin position="78"/>
        <end position="110"/>
    </location>
</feature>
<feature type="compositionally biased region" description="Polar residues" evidence="1">
    <location>
        <begin position="91"/>
        <end position="110"/>
    </location>
</feature>
<reference evidence="2" key="1">
    <citation type="submission" date="2020-06" db="EMBL/GenBank/DDBJ databases">
        <title>Draft genome of Bugula neritina, a colonial animal packing powerful symbionts and potential medicines.</title>
        <authorList>
            <person name="Rayko M."/>
        </authorList>
    </citation>
    <scope>NUCLEOTIDE SEQUENCE [LARGE SCALE GENOMIC DNA]</scope>
    <source>
        <strain evidence="2">Kwan_BN1</strain>
    </source>
</reference>
<name>A0A7J7JA13_BUGNE</name>